<dbReference type="InterPro" id="IPR029058">
    <property type="entry name" value="AB_hydrolase_fold"/>
</dbReference>
<evidence type="ECO:0000313" key="4">
    <source>
        <dbReference type="Proteomes" id="UP001165082"/>
    </source>
</evidence>
<feature type="transmembrane region" description="Helical" evidence="1">
    <location>
        <begin position="20"/>
        <end position="39"/>
    </location>
</feature>
<dbReference type="AlphaFoldDB" id="A0A9W7DQD8"/>
<dbReference type="Gene3D" id="3.40.50.1820">
    <property type="entry name" value="alpha/beta hydrolase"/>
    <property type="match status" value="1"/>
</dbReference>
<organism evidence="3 4">
    <name type="scientific">Triparma retinervis</name>
    <dbReference type="NCBI Taxonomy" id="2557542"/>
    <lineage>
        <taxon>Eukaryota</taxon>
        <taxon>Sar</taxon>
        <taxon>Stramenopiles</taxon>
        <taxon>Ochrophyta</taxon>
        <taxon>Bolidophyceae</taxon>
        <taxon>Parmales</taxon>
        <taxon>Triparmaceae</taxon>
        <taxon>Triparma</taxon>
    </lineage>
</organism>
<evidence type="ECO:0000259" key="2">
    <source>
        <dbReference type="Pfam" id="PF00561"/>
    </source>
</evidence>
<dbReference type="PANTHER" id="PTHR12277">
    <property type="entry name" value="ALPHA/BETA HYDROLASE DOMAIN-CONTAINING PROTEIN"/>
    <property type="match status" value="1"/>
</dbReference>
<sequence>MICRTSTVSPFYSMSPSFNTYGVFFFIVFLYGSIIAYYNKSDFQTMISTRALPLTAFKKLFTFVVVYVLLMYPLFRIAQASIYPGTVVTLYAEIRPDEASTDGSEFTFTSTLDGTVMNAYHQIHSGPDVNTVVPGADPSLVPEGEEIVPVVFLGGNGGSGWSNARWGHDFVQRYLEGDTKYFDVYSFSYRGYEPNEKHGISENKVVADSIDFVNYVMDKFPNRRPIIVSHSLGTGPTSAVSAHFDDSLSCVVFGMPFSTMTQTAQEDVPVVVLSAGRDELIAPHHQKSMFEAVASKDKLFSFVEEGWHMDIMMAINALGEEYDEWFERGCMGRRIMD</sequence>
<keyword evidence="1" id="KW-0472">Membrane</keyword>
<accession>A0A9W7DQD8</accession>
<dbReference type="Pfam" id="PF00561">
    <property type="entry name" value="Abhydrolase_1"/>
    <property type="match status" value="1"/>
</dbReference>
<keyword evidence="1" id="KW-0812">Transmembrane</keyword>
<feature type="domain" description="AB hydrolase-1" evidence="2">
    <location>
        <begin position="149"/>
        <end position="265"/>
    </location>
</feature>
<dbReference type="SUPFAM" id="SSF53474">
    <property type="entry name" value="alpha/beta-Hydrolases"/>
    <property type="match status" value="1"/>
</dbReference>
<evidence type="ECO:0000313" key="3">
    <source>
        <dbReference type="EMBL" id="GMH50822.1"/>
    </source>
</evidence>
<dbReference type="Proteomes" id="UP001165082">
    <property type="component" value="Unassembled WGS sequence"/>
</dbReference>
<protein>
    <recommendedName>
        <fullName evidence="2">AB hydrolase-1 domain-containing protein</fullName>
    </recommendedName>
</protein>
<keyword evidence="4" id="KW-1185">Reference proteome</keyword>
<feature type="transmembrane region" description="Helical" evidence="1">
    <location>
        <begin position="60"/>
        <end position="78"/>
    </location>
</feature>
<dbReference type="OrthoDB" id="10249433at2759"/>
<keyword evidence="1" id="KW-1133">Transmembrane helix</keyword>
<dbReference type="InterPro" id="IPR000073">
    <property type="entry name" value="AB_hydrolase_1"/>
</dbReference>
<proteinExistence type="predicted"/>
<gene>
    <name evidence="3" type="ORF">TrRE_jg5750</name>
</gene>
<name>A0A9W7DQD8_9STRA</name>
<dbReference type="EMBL" id="BRXZ01001958">
    <property type="protein sequence ID" value="GMH50822.1"/>
    <property type="molecule type" value="Genomic_DNA"/>
</dbReference>
<evidence type="ECO:0000256" key="1">
    <source>
        <dbReference type="SAM" id="Phobius"/>
    </source>
</evidence>
<reference evidence="3" key="1">
    <citation type="submission" date="2022-07" db="EMBL/GenBank/DDBJ databases">
        <title>Genome analysis of Parmales, a sister group of diatoms, reveals the evolutionary specialization of diatoms from phago-mixotrophs to photoautotrophs.</title>
        <authorList>
            <person name="Ban H."/>
            <person name="Sato S."/>
            <person name="Yoshikawa S."/>
            <person name="Kazumasa Y."/>
            <person name="Nakamura Y."/>
            <person name="Ichinomiya M."/>
            <person name="Saitoh K."/>
            <person name="Sato N."/>
            <person name="Blanc-Mathieu R."/>
            <person name="Endo H."/>
            <person name="Kuwata A."/>
            <person name="Ogata H."/>
        </authorList>
    </citation>
    <scope>NUCLEOTIDE SEQUENCE</scope>
</reference>
<comment type="caution">
    <text evidence="3">The sequence shown here is derived from an EMBL/GenBank/DDBJ whole genome shotgun (WGS) entry which is preliminary data.</text>
</comment>
<dbReference type="PANTHER" id="PTHR12277:SF81">
    <property type="entry name" value="PROTEIN ABHD13"/>
    <property type="match status" value="1"/>
</dbReference>